<reference evidence="1 2" key="1">
    <citation type="submission" date="2018-04" db="EMBL/GenBank/DDBJ databases">
        <authorList>
            <person name="Go L.Y."/>
            <person name="Mitchell J.A."/>
        </authorList>
    </citation>
    <scope>NUCLEOTIDE SEQUENCE [LARGE SCALE GENOMIC DNA]</scope>
    <source>
        <strain evidence="1">ULC066bin1</strain>
    </source>
</reference>
<reference evidence="1 2" key="2">
    <citation type="submission" date="2018-06" db="EMBL/GenBank/DDBJ databases">
        <title>Metagenomic assembly of (sub)arctic Cyanobacteria and their associated microbiome from non-axenic cultures.</title>
        <authorList>
            <person name="Baurain D."/>
        </authorList>
    </citation>
    <scope>NUCLEOTIDE SEQUENCE [LARGE SCALE GENOMIC DNA]</scope>
    <source>
        <strain evidence="1">ULC066bin1</strain>
    </source>
</reference>
<dbReference type="NCBIfam" id="TIGR02466">
    <property type="entry name" value="TIGR02466 family protein"/>
    <property type="match status" value="1"/>
</dbReference>
<evidence type="ECO:0000313" key="2">
    <source>
        <dbReference type="Proteomes" id="UP000249467"/>
    </source>
</evidence>
<evidence type="ECO:0008006" key="3">
    <source>
        <dbReference type="Google" id="ProtNLM"/>
    </source>
</evidence>
<dbReference type="Pfam" id="PF13759">
    <property type="entry name" value="2OG-FeII_Oxy_5"/>
    <property type="match status" value="1"/>
</dbReference>
<proteinExistence type="predicted"/>
<sequence>MTAQRDDWFPTPIWHFDIPNYEQLNEKLLQAIYDENKKDNQGLSWSNGLGWHSKDYLHQHPAFQAIAKITVNNALESGQEIGFDLNRFTMIIANCWAVINPKLAFNFVHNHPNSLLSAVYYVKAAENSGGIFFRDPRDVAHMFMPALTELTPWTIQKITYRATEGKMIIFPSWLNHGVEPNLSEEDRVCISFNISMTHKSP</sequence>
<gene>
    <name evidence="1" type="ORF">DCF19_08540</name>
</gene>
<dbReference type="AlphaFoldDB" id="A0A2W4WAL5"/>
<name>A0A2W4WAL5_9CYAN</name>
<protein>
    <recommendedName>
        <fullName evidence="3">Fe2OG dioxygenase domain-containing protein</fullName>
    </recommendedName>
</protein>
<organism evidence="1 2">
    <name type="scientific">Pseudanabaena frigida</name>
    <dbReference type="NCBI Taxonomy" id="945775"/>
    <lineage>
        <taxon>Bacteria</taxon>
        <taxon>Bacillati</taxon>
        <taxon>Cyanobacteriota</taxon>
        <taxon>Cyanophyceae</taxon>
        <taxon>Pseudanabaenales</taxon>
        <taxon>Pseudanabaenaceae</taxon>
        <taxon>Pseudanabaena</taxon>
    </lineage>
</organism>
<evidence type="ECO:0000313" key="1">
    <source>
        <dbReference type="EMBL" id="PZO41906.1"/>
    </source>
</evidence>
<dbReference type="EMBL" id="QBML01000009">
    <property type="protein sequence ID" value="PZO41906.1"/>
    <property type="molecule type" value="Genomic_DNA"/>
</dbReference>
<dbReference type="Proteomes" id="UP000249467">
    <property type="component" value="Unassembled WGS sequence"/>
</dbReference>
<dbReference type="Gene3D" id="2.60.120.620">
    <property type="entry name" value="q2cbj1_9rhob like domain"/>
    <property type="match status" value="1"/>
</dbReference>
<accession>A0A2W4WAL5</accession>
<comment type="caution">
    <text evidence="1">The sequence shown here is derived from an EMBL/GenBank/DDBJ whole genome shotgun (WGS) entry which is preliminary data.</text>
</comment>
<dbReference type="InterPro" id="IPR012668">
    <property type="entry name" value="CHP02466"/>
</dbReference>